<organism evidence="1 2">
    <name type="scientific">Cuscuta campestris</name>
    <dbReference type="NCBI Taxonomy" id="132261"/>
    <lineage>
        <taxon>Eukaryota</taxon>
        <taxon>Viridiplantae</taxon>
        <taxon>Streptophyta</taxon>
        <taxon>Embryophyta</taxon>
        <taxon>Tracheophyta</taxon>
        <taxon>Spermatophyta</taxon>
        <taxon>Magnoliopsida</taxon>
        <taxon>eudicotyledons</taxon>
        <taxon>Gunneridae</taxon>
        <taxon>Pentapetalae</taxon>
        <taxon>asterids</taxon>
        <taxon>lamiids</taxon>
        <taxon>Solanales</taxon>
        <taxon>Convolvulaceae</taxon>
        <taxon>Cuscuteae</taxon>
        <taxon>Cuscuta</taxon>
        <taxon>Cuscuta subgen. Grammica</taxon>
        <taxon>Cuscuta sect. Cleistogrammica</taxon>
    </lineage>
</organism>
<sequence length="88" mass="10111">MSSYIHNPEVTPLASLSNCPASCVILATHRPMMRASSLPTSYIFVLRCSDMSLFFNFQIFRSWHFNILELAQISRNSKLRKFLVALRS</sequence>
<dbReference type="Proteomes" id="UP000595140">
    <property type="component" value="Unassembled WGS sequence"/>
</dbReference>
<gene>
    <name evidence="1" type="ORF">CCAM_LOCUS18321</name>
</gene>
<accession>A0A484LJC9</accession>
<reference evidence="1 2" key="1">
    <citation type="submission" date="2018-04" db="EMBL/GenBank/DDBJ databases">
        <authorList>
            <person name="Vogel A."/>
        </authorList>
    </citation>
    <scope>NUCLEOTIDE SEQUENCE [LARGE SCALE GENOMIC DNA]</scope>
</reference>
<dbReference type="EMBL" id="OOIL02001567">
    <property type="protein sequence ID" value="VFQ76545.1"/>
    <property type="molecule type" value="Genomic_DNA"/>
</dbReference>
<protein>
    <submittedName>
        <fullName evidence="1">Uncharacterized protein</fullName>
    </submittedName>
</protein>
<evidence type="ECO:0000313" key="1">
    <source>
        <dbReference type="EMBL" id="VFQ76545.1"/>
    </source>
</evidence>
<name>A0A484LJC9_9ASTE</name>
<evidence type="ECO:0000313" key="2">
    <source>
        <dbReference type="Proteomes" id="UP000595140"/>
    </source>
</evidence>
<keyword evidence="2" id="KW-1185">Reference proteome</keyword>
<dbReference type="AlphaFoldDB" id="A0A484LJC9"/>
<proteinExistence type="predicted"/>